<accession>A0A3B0C0X2</accession>
<evidence type="ECO:0000313" key="2">
    <source>
        <dbReference type="EMBL" id="RKN79323.1"/>
    </source>
</evidence>
<dbReference type="InterPro" id="IPR036873">
    <property type="entry name" value="Rhodanese-like_dom_sf"/>
</dbReference>
<dbReference type="InterPro" id="IPR001763">
    <property type="entry name" value="Rhodanese-like_dom"/>
</dbReference>
<reference evidence="2 3" key="1">
    <citation type="submission" date="2018-10" db="EMBL/GenBank/DDBJ databases">
        <title>Ulvibacterium marinum gen. nov., sp. nov., a novel marine bacterium of the family Flavobacteriaceae, isolated from a culture of the green alga Ulva prolifera.</title>
        <authorList>
            <person name="Zhang Z."/>
        </authorList>
    </citation>
    <scope>NUCLEOTIDE SEQUENCE [LARGE SCALE GENOMIC DNA]</scope>
    <source>
        <strain evidence="2 3">CCMM003</strain>
    </source>
</reference>
<name>A0A3B0C0X2_9FLAO</name>
<evidence type="ECO:0000313" key="3">
    <source>
        <dbReference type="Proteomes" id="UP000276603"/>
    </source>
</evidence>
<dbReference type="PANTHER" id="PTHR43031:SF18">
    <property type="entry name" value="RHODANESE-RELATED SULFURTRANSFERASES"/>
    <property type="match status" value="1"/>
</dbReference>
<dbReference type="OrthoDB" id="9808735at2"/>
<dbReference type="Gene3D" id="3.40.250.10">
    <property type="entry name" value="Rhodanese-like domain"/>
    <property type="match status" value="1"/>
</dbReference>
<dbReference type="PANTHER" id="PTHR43031">
    <property type="entry name" value="FAD-DEPENDENT OXIDOREDUCTASE"/>
    <property type="match status" value="1"/>
</dbReference>
<feature type="domain" description="Rhodanese" evidence="1">
    <location>
        <begin position="31"/>
        <end position="114"/>
    </location>
</feature>
<evidence type="ECO:0000259" key="1">
    <source>
        <dbReference type="PROSITE" id="PS50206"/>
    </source>
</evidence>
<dbReference type="SMART" id="SM00450">
    <property type="entry name" value="RHOD"/>
    <property type="match status" value="1"/>
</dbReference>
<proteinExistence type="predicted"/>
<gene>
    <name evidence="2" type="ORF">D7Z94_13450</name>
</gene>
<dbReference type="RefSeq" id="WP_120712137.1">
    <property type="nucleotide sequence ID" value="NZ_RBCJ01000003.1"/>
</dbReference>
<keyword evidence="3" id="KW-1185">Reference proteome</keyword>
<dbReference type="AlphaFoldDB" id="A0A3B0C0X2"/>
<dbReference type="CDD" id="cd00158">
    <property type="entry name" value="RHOD"/>
    <property type="match status" value="1"/>
</dbReference>
<comment type="caution">
    <text evidence="2">The sequence shown here is derived from an EMBL/GenBank/DDBJ whole genome shotgun (WGS) entry which is preliminary data.</text>
</comment>
<dbReference type="Proteomes" id="UP000276603">
    <property type="component" value="Unassembled WGS sequence"/>
</dbReference>
<dbReference type="EMBL" id="RBCJ01000003">
    <property type="protein sequence ID" value="RKN79323.1"/>
    <property type="molecule type" value="Genomic_DNA"/>
</dbReference>
<protein>
    <submittedName>
        <fullName evidence="2">Rhodanese-like domain-containing protein</fullName>
    </submittedName>
</protein>
<dbReference type="InterPro" id="IPR050229">
    <property type="entry name" value="GlpE_sulfurtransferase"/>
</dbReference>
<dbReference type="PROSITE" id="PS50206">
    <property type="entry name" value="RHODANESE_3"/>
    <property type="match status" value="1"/>
</dbReference>
<sequence>MSFLNVSFRGAKELTDKIEILDAKTYAKAISDTKVQLVDVRSPAEYNSGHIKNAVNIDFFDSVNFERSFDKMSKERPVYLYCRSGSRSRRASHKLARMGFVKIYDLKGGYLRWK</sequence>
<organism evidence="2 3">
    <name type="scientific">Ulvibacterium marinum</name>
    <dbReference type="NCBI Taxonomy" id="2419782"/>
    <lineage>
        <taxon>Bacteria</taxon>
        <taxon>Pseudomonadati</taxon>
        <taxon>Bacteroidota</taxon>
        <taxon>Flavobacteriia</taxon>
        <taxon>Flavobacteriales</taxon>
        <taxon>Flavobacteriaceae</taxon>
        <taxon>Ulvibacterium</taxon>
    </lineage>
</organism>
<dbReference type="SUPFAM" id="SSF52821">
    <property type="entry name" value="Rhodanese/Cell cycle control phosphatase"/>
    <property type="match status" value="1"/>
</dbReference>
<dbReference type="Pfam" id="PF00581">
    <property type="entry name" value="Rhodanese"/>
    <property type="match status" value="1"/>
</dbReference>